<feature type="region of interest" description="Disordered" evidence="1">
    <location>
        <begin position="764"/>
        <end position="866"/>
    </location>
</feature>
<dbReference type="EMBL" id="CACVBM020001052">
    <property type="protein sequence ID" value="CAA7026974.1"/>
    <property type="molecule type" value="Genomic_DNA"/>
</dbReference>
<dbReference type="PANTHER" id="PTHR31267:SF7">
    <property type="entry name" value="DENTIN SIALOPHOSPHOPROTEIN-LIKE PROTEIN"/>
    <property type="match status" value="1"/>
</dbReference>
<feature type="region of interest" description="Disordered" evidence="1">
    <location>
        <begin position="723"/>
        <end position="742"/>
    </location>
</feature>
<organism evidence="2 3">
    <name type="scientific">Microthlaspi erraticum</name>
    <dbReference type="NCBI Taxonomy" id="1685480"/>
    <lineage>
        <taxon>Eukaryota</taxon>
        <taxon>Viridiplantae</taxon>
        <taxon>Streptophyta</taxon>
        <taxon>Embryophyta</taxon>
        <taxon>Tracheophyta</taxon>
        <taxon>Spermatophyta</taxon>
        <taxon>Magnoliopsida</taxon>
        <taxon>eudicotyledons</taxon>
        <taxon>Gunneridae</taxon>
        <taxon>Pentapetalae</taxon>
        <taxon>rosids</taxon>
        <taxon>malvids</taxon>
        <taxon>Brassicales</taxon>
        <taxon>Brassicaceae</taxon>
        <taxon>Coluteocarpeae</taxon>
        <taxon>Microthlaspi</taxon>
    </lineage>
</organism>
<name>A0A6D2IDT3_9BRAS</name>
<feature type="compositionally biased region" description="Polar residues" evidence="1">
    <location>
        <begin position="284"/>
        <end position="323"/>
    </location>
</feature>
<feature type="region of interest" description="Disordered" evidence="1">
    <location>
        <begin position="483"/>
        <end position="520"/>
    </location>
</feature>
<feature type="compositionally biased region" description="Polar residues" evidence="1">
    <location>
        <begin position="832"/>
        <end position="853"/>
    </location>
</feature>
<feature type="compositionally biased region" description="Polar residues" evidence="1">
    <location>
        <begin position="343"/>
        <end position="360"/>
    </location>
</feature>
<comment type="caution">
    <text evidence="2">The sequence shown here is derived from an EMBL/GenBank/DDBJ whole genome shotgun (WGS) entry which is preliminary data.</text>
</comment>
<evidence type="ECO:0000313" key="2">
    <source>
        <dbReference type="EMBL" id="CAA7026974.1"/>
    </source>
</evidence>
<evidence type="ECO:0000313" key="3">
    <source>
        <dbReference type="Proteomes" id="UP000467841"/>
    </source>
</evidence>
<feature type="compositionally biased region" description="Polar residues" evidence="1">
    <location>
        <begin position="483"/>
        <end position="497"/>
    </location>
</feature>
<feature type="compositionally biased region" description="Low complexity" evidence="1">
    <location>
        <begin position="946"/>
        <end position="964"/>
    </location>
</feature>
<feature type="region of interest" description="Disordered" evidence="1">
    <location>
        <begin position="55"/>
        <end position="76"/>
    </location>
</feature>
<feature type="region of interest" description="Disordered" evidence="1">
    <location>
        <begin position="1216"/>
        <end position="1254"/>
    </location>
</feature>
<keyword evidence="3" id="KW-1185">Reference proteome</keyword>
<protein>
    <submittedName>
        <fullName evidence="2">Uncharacterized protein</fullName>
    </submittedName>
</protein>
<dbReference type="PANTHER" id="PTHR31267">
    <property type="entry name" value="DENTIN SIALOPHOSPHOPROTEIN-LIKE PROTEIN"/>
    <property type="match status" value="1"/>
</dbReference>
<dbReference type="OrthoDB" id="1630099at2759"/>
<feature type="compositionally biased region" description="Polar residues" evidence="1">
    <location>
        <begin position="920"/>
        <end position="934"/>
    </location>
</feature>
<reference evidence="2" key="1">
    <citation type="submission" date="2020-01" db="EMBL/GenBank/DDBJ databases">
        <authorList>
            <person name="Mishra B."/>
        </authorList>
    </citation>
    <scope>NUCLEOTIDE SEQUENCE [LARGE SCALE GENOMIC DNA]</scope>
</reference>
<feature type="region of interest" description="Disordered" evidence="1">
    <location>
        <begin position="278"/>
        <end position="330"/>
    </location>
</feature>
<gene>
    <name evidence="2" type="ORF">MERR_LOCUS14209</name>
</gene>
<accession>A0A6D2IDT3</accession>
<feature type="compositionally biased region" description="Polar residues" evidence="1">
    <location>
        <begin position="731"/>
        <end position="741"/>
    </location>
</feature>
<feature type="region of interest" description="Disordered" evidence="1">
    <location>
        <begin position="901"/>
        <end position="1030"/>
    </location>
</feature>
<evidence type="ECO:0000256" key="1">
    <source>
        <dbReference type="SAM" id="MobiDB-lite"/>
    </source>
</evidence>
<feature type="compositionally biased region" description="Polar residues" evidence="1">
    <location>
        <begin position="809"/>
        <end position="825"/>
    </location>
</feature>
<feature type="compositionally biased region" description="Polar residues" evidence="1">
    <location>
        <begin position="975"/>
        <end position="992"/>
    </location>
</feature>
<feature type="compositionally biased region" description="Basic and acidic residues" evidence="1">
    <location>
        <begin position="906"/>
        <end position="919"/>
    </location>
</feature>
<feature type="region of interest" description="Disordered" evidence="1">
    <location>
        <begin position="343"/>
        <end position="364"/>
    </location>
</feature>
<proteinExistence type="predicted"/>
<feature type="compositionally biased region" description="Polar residues" evidence="1">
    <location>
        <begin position="1007"/>
        <end position="1022"/>
    </location>
</feature>
<feature type="compositionally biased region" description="Polar residues" evidence="1">
    <location>
        <begin position="785"/>
        <end position="795"/>
    </location>
</feature>
<dbReference type="Proteomes" id="UP000467841">
    <property type="component" value="Unassembled WGS sequence"/>
</dbReference>
<feature type="region of interest" description="Disordered" evidence="1">
    <location>
        <begin position="1138"/>
        <end position="1158"/>
    </location>
</feature>
<sequence>MPGNEFGERIHNFFGQEGLSQDQQQSQVVDGSWSSFSNLAGNQRQIDPSLIANLKSYSPQQSGDPERGQSSASQHGLNFTQQPLRSEYSNPTNGYMHGNLGLQAMPNEANFLGVDANSSRDKLSARGFTSPVNYDFFGGQQQLNSQLPGMVQPFPRQQMTFNDMQLLKQQVMVKQMQDYQMQQQLQKQQLQTRQLNSLNSNAVNGSRSSDNQSHPLINGIPLQDASTWQPDLMTGNTNWMHRGMSPVAQGSSSGLMITPEHGQANLLAQQFEPSLFGMPVGGSNAPQNSFSSVHMNRSSSQQGPANRSSSLTSQHASFLNQGGAQDGHMLPRSTDQEKLLFSHTSVPGSNNRPNFDSFQQDDSRERNISVQEKFGGMEGSGPSEKSYMKVPENATALQNSTTLDPTEEKILFGSDDLWEAFGNNTDLSLTGNLMSSNSDLYDACPSLQSGSWSALMQSAVAETSSDDAGIHEWGSKQQSVWTNNNMTQDSGVKASSTRSERVHSDSTETAVQHLHNRRNKVSDHGVLEKPMAQRSQMAGNNFHSSSSGIDGQNNSFSVGKNDGIEDRLGIWKAASNTNLAAEKEQNNHLTQNLPMQNANYGFGIAGPGNLSNVPRDGRQLKSRDGSQILESYASNNAGTNQMVNARGLSMLTGGKETQSDHVGVRPSIPRKFQYHPMGNIDVTDEPCREKVSHFGQSKSIGQPAMNMRMDKGHISQNDLNCTNEAFKGMGSENSPSTSASADRSVDMLNQLKSDSSRLELLHKVDQSQGHSEATPSAEYGDQFRHSQPSASQGFSLQLAPPSQLAPSPDNVQFSRNSFQPMNSPHNAPEKGATSQSRLAPWASNQSLPQQPTYQGPFPGIPGESNMTSGFPYSRGYHQNQLMPVATRQSAANQLVSSFSELSAPQVKERDERSDIDQRGHSAQTPSLVTPTTHNIKGDSAEGFPMLSASQPLVASSSPQPSSSSGMMSDLPAGNSAPQHRFWNQPSKPQTDTLRPHPLPSNHVEGSFATQEKTNEISSQNGGDVSLSGKDMVDMHGLQSEDMGAKPTSDVASNLSTVVQRNLQTFGHSLPSNNLPKNNLRHDEHMGVKRFEDNAVDHQKVAPVGEQPSPSMSDGLVRDGLKHKELSNHMLHFGQTVSQNLSNKNHSPSAGSDHQQISPQMAPSWYSQYGTFKNGLVQSVNDTGRFTPLKIGGQSSNLGSSVDGTHSFQLSKQFNMQQMPSSAPGPEIHSSESLPHGATDKLLKVDKPKKRKTATSGLLSWKKEVTQGPQKLKTLGEAEVDWSRATNRFAEKVEFETHLEDNPRVRSKRRLVYTTQLMQQLFRPAPARVMSSVASSDYEFVAYTAARAALGVACSCTCTERSDSFLPPNESNPLSERTKTERISDQYISRAAEDFVSRTRKLETDFAGLENGTTIADLRVEVEDLEKFAVINRFARFHPSSSSSSMDRTVSSLRLNSQRYVTIAPMPRNIPDRVQCLSL</sequence>